<dbReference type="GO" id="GO:0030313">
    <property type="term" value="C:cell envelope"/>
    <property type="evidence" value="ECO:0007669"/>
    <property type="project" value="UniProtKB-SubCell"/>
</dbReference>
<name>A0A222E7F5_9RHOB</name>
<dbReference type="AlphaFoldDB" id="A0A222E7F5"/>
<feature type="domain" description="YknX-like C-terminal permuted SH3-like" evidence="3">
    <location>
        <begin position="339"/>
        <end position="405"/>
    </location>
</feature>
<gene>
    <name evidence="4" type="ORF">ANTHELSMS3_03522</name>
</gene>
<dbReference type="KEGG" id="aht:ANTHELSMS3_03522"/>
<protein>
    <submittedName>
        <fullName evidence="4">Macrolide transporter subunit MacA</fullName>
    </submittedName>
</protein>
<keyword evidence="5" id="KW-1185">Reference proteome</keyword>
<organism evidence="4 5">
    <name type="scientific">Antarctobacter heliothermus</name>
    <dbReference type="NCBI Taxonomy" id="74033"/>
    <lineage>
        <taxon>Bacteria</taxon>
        <taxon>Pseudomonadati</taxon>
        <taxon>Pseudomonadota</taxon>
        <taxon>Alphaproteobacteria</taxon>
        <taxon>Rhodobacterales</taxon>
        <taxon>Roseobacteraceae</taxon>
        <taxon>Antarctobacter</taxon>
    </lineage>
</organism>
<evidence type="ECO:0000256" key="2">
    <source>
        <dbReference type="SAM" id="Coils"/>
    </source>
</evidence>
<keyword evidence="1 2" id="KW-0175">Coiled coil</keyword>
<feature type="coiled-coil region" evidence="2">
    <location>
        <begin position="105"/>
        <end position="132"/>
    </location>
</feature>
<dbReference type="Gene3D" id="2.40.420.20">
    <property type="match status" value="1"/>
</dbReference>
<dbReference type="PANTHER" id="PTHR30469:SF15">
    <property type="entry name" value="HLYD FAMILY OF SECRETION PROTEINS"/>
    <property type="match status" value="1"/>
</dbReference>
<dbReference type="OrthoDB" id="9791520at2"/>
<dbReference type="Pfam" id="PF25989">
    <property type="entry name" value="YknX_C"/>
    <property type="match status" value="1"/>
</dbReference>
<dbReference type="RefSeq" id="WP_094035980.1">
    <property type="nucleotide sequence ID" value="NZ_CP022540.1"/>
</dbReference>
<accession>A0A222E7F5</accession>
<evidence type="ECO:0000313" key="5">
    <source>
        <dbReference type="Proteomes" id="UP000203589"/>
    </source>
</evidence>
<dbReference type="Gene3D" id="6.10.140.1990">
    <property type="match status" value="1"/>
</dbReference>
<dbReference type="PANTHER" id="PTHR30469">
    <property type="entry name" value="MULTIDRUG RESISTANCE PROTEIN MDTA"/>
    <property type="match status" value="1"/>
</dbReference>
<dbReference type="InterPro" id="IPR058637">
    <property type="entry name" value="YknX-like_C"/>
</dbReference>
<evidence type="ECO:0000313" key="4">
    <source>
        <dbReference type="EMBL" id="ASP22149.1"/>
    </source>
</evidence>
<dbReference type="InterPro" id="IPR030190">
    <property type="entry name" value="MacA_alpha-hairpin_sf"/>
</dbReference>
<dbReference type="GO" id="GO:1990961">
    <property type="term" value="P:xenobiotic detoxification by transmembrane export across the plasma membrane"/>
    <property type="evidence" value="ECO:0007669"/>
    <property type="project" value="InterPro"/>
</dbReference>
<dbReference type="EMBL" id="CP022540">
    <property type="protein sequence ID" value="ASP22149.1"/>
    <property type="molecule type" value="Genomic_DNA"/>
</dbReference>
<evidence type="ECO:0000256" key="1">
    <source>
        <dbReference type="ARBA" id="ARBA00023054"/>
    </source>
</evidence>
<dbReference type="GO" id="GO:0019898">
    <property type="term" value="C:extrinsic component of membrane"/>
    <property type="evidence" value="ECO:0007669"/>
    <property type="project" value="InterPro"/>
</dbReference>
<proteinExistence type="predicted"/>
<sequence length="411" mass="43550">MAKAKKRSRLVLTLITVALVAGALTAAFWPRPLMVDLGTVTRGPMQVTIDEEGRTRVAEAYVVSTPVAGRLLRVQVNPGDPVVRGKTVVAHMRPSNPSALDVRTREQALAAVQAAEAALRVARADLNAAIANRDLANSELSRTVQLNERLVASAAELYLARQNARVAEASVETSEAAISMREADLANARAQLIKFDDQGLAAAINGNASDDIPLHAPADGRILRVIQQSETTLPAGAAIMEIGDVHGDLEVVVELISSDAVQIATGAPVIIDDWGGEAPLQGEVRRIDPFGITKFSALGVEEQRVPVTVALTDPSEIRSGLGHGYRVETRIVIWSDEDALKVPASALFRANDGWAVFVMLDGVAERRTAEIGRNNGIDAEVLGGLNAGDRVVLYPSAAIEDGASIAPRSLD</sequence>
<dbReference type="Proteomes" id="UP000203589">
    <property type="component" value="Chromosome"/>
</dbReference>
<evidence type="ECO:0000259" key="3">
    <source>
        <dbReference type="Pfam" id="PF25989"/>
    </source>
</evidence>
<reference evidence="4 5" key="1">
    <citation type="submission" date="2017-07" db="EMBL/GenBank/DDBJ databases">
        <title>Genome Sequence of Antarctobacter heliothermus Strain SMS3 Isolated from a culture of the Diatom Skeletonema marinoi.</title>
        <authorList>
            <person name="Topel M."/>
            <person name="Pinder M.I.M."/>
            <person name="Johansson O.N."/>
            <person name="Kourtchenko O."/>
            <person name="Godhe A."/>
            <person name="Clarke A.K."/>
        </authorList>
    </citation>
    <scope>NUCLEOTIDE SEQUENCE [LARGE SCALE GENOMIC DNA]</scope>
    <source>
        <strain evidence="4 5">SMS3</strain>
    </source>
</reference>
<dbReference type="GO" id="GO:1990281">
    <property type="term" value="C:efflux pump complex"/>
    <property type="evidence" value="ECO:0007669"/>
    <property type="project" value="TreeGrafter"/>
</dbReference>
<dbReference type="GO" id="GO:0015562">
    <property type="term" value="F:efflux transmembrane transporter activity"/>
    <property type="evidence" value="ECO:0007669"/>
    <property type="project" value="TreeGrafter"/>
</dbReference>
<dbReference type="GO" id="GO:1990195">
    <property type="term" value="C:macrolide transmembrane transporter complex"/>
    <property type="evidence" value="ECO:0007669"/>
    <property type="project" value="InterPro"/>
</dbReference>